<dbReference type="STRING" id="366584.SAMN05216377_108197"/>
<dbReference type="EMBL" id="FNBE01000008">
    <property type="protein sequence ID" value="SDG02504.1"/>
    <property type="molecule type" value="Genomic_DNA"/>
</dbReference>
<gene>
    <name evidence="1" type="ORF">SAMN05216377_108197</name>
</gene>
<dbReference type="Proteomes" id="UP000198967">
    <property type="component" value="Unassembled WGS sequence"/>
</dbReference>
<accession>A0A1G7QVM1</accession>
<evidence type="ECO:0000313" key="2">
    <source>
        <dbReference type="Proteomes" id="UP000198967"/>
    </source>
</evidence>
<proteinExistence type="predicted"/>
<name>A0A1G7QVM1_PSEOR</name>
<dbReference type="OrthoDB" id="3579602at2"/>
<protein>
    <submittedName>
        <fullName evidence="1">Uncharacterized protein</fullName>
    </submittedName>
</protein>
<dbReference type="RefSeq" id="WP_093084059.1">
    <property type="nucleotide sequence ID" value="NZ_FNBE01000008.1"/>
</dbReference>
<sequence>MSRPEWLPTTHVEVGVHVYETTRFATRLYPEQDRATVRIDGSDAHVTVFGHHGDLVRLRDVLAEVVTQLETARSTTSTTAA</sequence>
<reference evidence="1 2" key="1">
    <citation type="submission" date="2016-10" db="EMBL/GenBank/DDBJ databases">
        <authorList>
            <person name="de Groot N.N."/>
        </authorList>
    </citation>
    <scope>NUCLEOTIDE SEQUENCE [LARGE SCALE GENOMIC DNA]</scope>
    <source>
        <strain evidence="1 2">CGMCC 4.3143</strain>
    </source>
</reference>
<organism evidence="1 2">
    <name type="scientific">Pseudonocardia oroxyli</name>
    <dbReference type="NCBI Taxonomy" id="366584"/>
    <lineage>
        <taxon>Bacteria</taxon>
        <taxon>Bacillati</taxon>
        <taxon>Actinomycetota</taxon>
        <taxon>Actinomycetes</taxon>
        <taxon>Pseudonocardiales</taxon>
        <taxon>Pseudonocardiaceae</taxon>
        <taxon>Pseudonocardia</taxon>
    </lineage>
</organism>
<dbReference type="AlphaFoldDB" id="A0A1G7QVM1"/>
<evidence type="ECO:0000313" key="1">
    <source>
        <dbReference type="EMBL" id="SDG02504.1"/>
    </source>
</evidence>
<keyword evidence="2" id="KW-1185">Reference proteome</keyword>